<evidence type="ECO:0000313" key="2">
    <source>
        <dbReference type="EMBL" id="MQS14505.1"/>
    </source>
</evidence>
<dbReference type="AlphaFoldDB" id="A0A6N7KUK6"/>
<evidence type="ECO:0000313" key="3">
    <source>
        <dbReference type="Proteomes" id="UP000450000"/>
    </source>
</evidence>
<dbReference type="EMBL" id="WBOF01000001">
    <property type="protein sequence ID" value="MQS14505.1"/>
    <property type="molecule type" value="Genomic_DNA"/>
</dbReference>
<organism evidence="2 3">
    <name type="scientific">Streptomyces kaniharaensis</name>
    <dbReference type="NCBI Taxonomy" id="212423"/>
    <lineage>
        <taxon>Bacteria</taxon>
        <taxon>Bacillati</taxon>
        <taxon>Actinomycetota</taxon>
        <taxon>Actinomycetes</taxon>
        <taxon>Kitasatosporales</taxon>
        <taxon>Streptomycetaceae</taxon>
        <taxon>Streptomyces</taxon>
    </lineage>
</organism>
<keyword evidence="3" id="KW-1185">Reference proteome</keyword>
<feature type="coiled-coil region" evidence="1">
    <location>
        <begin position="9"/>
        <end position="36"/>
    </location>
</feature>
<sequence length="64" mass="7390">MGERIMIADEQIAEQLDAANGRLTELQQRLIEYASDADERGRIFDQIRATRREIDRLSTLQPTT</sequence>
<dbReference type="Proteomes" id="UP000450000">
    <property type="component" value="Unassembled WGS sequence"/>
</dbReference>
<proteinExistence type="predicted"/>
<dbReference type="RefSeq" id="WP_153463312.1">
    <property type="nucleotide sequence ID" value="NZ_WBOF01000001.1"/>
</dbReference>
<gene>
    <name evidence="2" type="ORF">F7Q99_20105</name>
</gene>
<name>A0A6N7KUK6_9ACTN</name>
<evidence type="ECO:0000256" key="1">
    <source>
        <dbReference type="SAM" id="Coils"/>
    </source>
</evidence>
<reference evidence="2 3" key="1">
    <citation type="submission" date="2019-09" db="EMBL/GenBank/DDBJ databases">
        <title>Genome Sequences of Streptomyces kaniharaensis ATCC 21070.</title>
        <authorList>
            <person name="Zhu W."/>
            <person name="De Crecy-Lagard V."/>
            <person name="Richards N.G."/>
        </authorList>
    </citation>
    <scope>NUCLEOTIDE SEQUENCE [LARGE SCALE GENOMIC DNA]</scope>
    <source>
        <strain evidence="2 3">SF-557</strain>
    </source>
</reference>
<accession>A0A6N7KUK6</accession>
<comment type="caution">
    <text evidence="2">The sequence shown here is derived from an EMBL/GenBank/DDBJ whole genome shotgun (WGS) entry which is preliminary data.</text>
</comment>
<keyword evidence="1" id="KW-0175">Coiled coil</keyword>
<protein>
    <submittedName>
        <fullName evidence="2">Uncharacterized protein</fullName>
    </submittedName>
</protein>